<keyword evidence="1" id="KW-0732">Signal</keyword>
<dbReference type="InterPro" id="IPR006311">
    <property type="entry name" value="TAT_signal"/>
</dbReference>
<dbReference type="RefSeq" id="WP_311882994.1">
    <property type="nucleotide sequence ID" value="NZ_CP119391.1"/>
</dbReference>
<name>A0ABY9YXS7_9GAMM</name>
<dbReference type="PROSITE" id="PS51318">
    <property type="entry name" value="TAT"/>
    <property type="match status" value="1"/>
</dbReference>
<reference evidence="2 3" key="1">
    <citation type="submission" date="2023-03" db="EMBL/GenBank/DDBJ databases">
        <title>Halomonas sp. nov., isolated from Korean tranditional fermented seafood 'Jeotgal'.</title>
        <authorList>
            <person name="Kim B."/>
            <person name="Shin N.-R."/>
        </authorList>
    </citation>
    <scope>NUCLEOTIDE SEQUENCE [LARGE SCALE GENOMIC DNA]</scope>
    <source>
        <strain evidence="2 3">SG2L-4</strain>
    </source>
</reference>
<feature type="signal peptide" evidence="1">
    <location>
        <begin position="1"/>
        <end position="28"/>
    </location>
</feature>
<organism evidence="2 3">
    <name type="scientific">Halomonas piscis</name>
    <dbReference type="NCBI Taxonomy" id="3031727"/>
    <lineage>
        <taxon>Bacteria</taxon>
        <taxon>Pseudomonadati</taxon>
        <taxon>Pseudomonadota</taxon>
        <taxon>Gammaproteobacteria</taxon>
        <taxon>Oceanospirillales</taxon>
        <taxon>Halomonadaceae</taxon>
        <taxon>Halomonas</taxon>
    </lineage>
</organism>
<dbReference type="EMBL" id="CP119391">
    <property type="protein sequence ID" value="WNK19622.1"/>
    <property type="molecule type" value="Genomic_DNA"/>
</dbReference>
<keyword evidence="3" id="KW-1185">Reference proteome</keyword>
<evidence type="ECO:0000313" key="3">
    <source>
        <dbReference type="Proteomes" id="UP001301869"/>
    </source>
</evidence>
<protein>
    <submittedName>
        <fullName evidence="2">DUF192 domain-containing protein</fullName>
    </submittedName>
</protein>
<dbReference type="Gene3D" id="2.60.120.1140">
    <property type="entry name" value="Protein of unknown function DUF192"/>
    <property type="match status" value="1"/>
</dbReference>
<dbReference type="PANTHER" id="PTHR37953:SF1">
    <property type="entry name" value="UPF0127 PROTEIN MJ1496"/>
    <property type="match status" value="1"/>
</dbReference>
<feature type="chain" id="PRO_5045544968" evidence="1">
    <location>
        <begin position="29"/>
        <end position="170"/>
    </location>
</feature>
<gene>
    <name evidence="2" type="ORF">P1P91_12370</name>
</gene>
<evidence type="ECO:0000313" key="2">
    <source>
        <dbReference type="EMBL" id="WNK19622.1"/>
    </source>
</evidence>
<dbReference type="InterPro" id="IPR038695">
    <property type="entry name" value="Saro_0823-like_sf"/>
</dbReference>
<accession>A0ABY9YXS7</accession>
<proteinExistence type="predicted"/>
<dbReference type="InterPro" id="IPR003795">
    <property type="entry name" value="DUF192"/>
</dbReference>
<dbReference type="Pfam" id="PF02643">
    <property type="entry name" value="DUF192"/>
    <property type="match status" value="1"/>
</dbReference>
<sequence length="170" mass="18231">MTLTRRRVLTAALTLPAVACLPTSWVRAGEPAAERRTAVIHTASGPQRLEVEIADTPARREQGLMGRRSLGEGHGMLFVYGQAQPGRRGFWMYRTRIPLDIAFIDGDGRIVSLQTMPPCESAKAAECPVYTPGSAYHAALEVNAGYFASQGISEGDCVSAAALAGQCPRE</sequence>
<dbReference type="Proteomes" id="UP001301869">
    <property type="component" value="Chromosome"/>
</dbReference>
<evidence type="ECO:0000256" key="1">
    <source>
        <dbReference type="SAM" id="SignalP"/>
    </source>
</evidence>
<dbReference type="PANTHER" id="PTHR37953">
    <property type="entry name" value="UPF0127 PROTEIN MJ1496"/>
    <property type="match status" value="1"/>
</dbReference>